<dbReference type="InterPro" id="IPR007627">
    <property type="entry name" value="RNA_pol_sigma70_r2"/>
</dbReference>
<keyword evidence="9" id="KW-1185">Reference proteome</keyword>
<evidence type="ECO:0000259" key="7">
    <source>
        <dbReference type="Pfam" id="PF08281"/>
    </source>
</evidence>
<keyword evidence="3" id="KW-0731">Sigma factor</keyword>
<dbReference type="CDD" id="cd06171">
    <property type="entry name" value="Sigma70_r4"/>
    <property type="match status" value="1"/>
</dbReference>
<dbReference type="Gene3D" id="1.10.1740.10">
    <property type="match status" value="1"/>
</dbReference>
<dbReference type="GO" id="GO:0003677">
    <property type="term" value="F:DNA binding"/>
    <property type="evidence" value="ECO:0007669"/>
    <property type="project" value="InterPro"/>
</dbReference>
<dbReference type="NCBIfam" id="TIGR02937">
    <property type="entry name" value="sigma70-ECF"/>
    <property type="match status" value="1"/>
</dbReference>
<evidence type="ECO:0000313" key="9">
    <source>
        <dbReference type="Proteomes" id="UP000675781"/>
    </source>
</evidence>
<name>A0A941EX83_9ACTN</name>
<dbReference type="Pfam" id="PF04542">
    <property type="entry name" value="Sigma70_r2"/>
    <property type="match status" value="1"/>
</dbReference>
<feature type="compositionally biased region" description="Low complexity" evidence="5">
    <location>
        <begin position="8"/>
        <end position="27"/>
    </location>
</feature>
<keyword evidence="2" id="KW-0805">Transcription regulation</keyword>
<dbReference type="InterPro" id="IPR013325">
    <property type="entry name" value="RNA_pol_sigma_r2"/>
</dbReference>
<evidence type="ECO:0000256" key="1">
    <source>
        <dbReference type="ARBA" id="ARBA00010641"/>
    </source>
</evidence>
<keyword evidence="4" id="KW-0804">Transcription</keyword>
<dbReference type="AlphaFoldDB" id="A0A941EX83"/>
<dbReference type="InterPro" id="IPR014284">
    <property type="entry name" value="RNA_pol_sigma-70_dom"/>
</dbReference>
<sequence>MSGREFPRAAGSAARSAAESASAARGAESGEDLGGWLRRVSRGEQDAFEHVYAEISGPVYGLATRILRDPAQAEEVAQEVLVEVWRQASRFDPARGSARGWVMTIAHRRAVDRVRAEQAATERQDRSARESARVLPDEDVAEQVEGRLERQRLRHCISGLTELQRESVTLAYYSGYTYQQVAELLGAPLGTVKTRMRDGLARLRDCLGVGR</sequence>
<dbReference type="SUPFAM" id="SSF88946">
    <property type="entry name" value="Sigma2 domain of RNA polymerase sigma factors"/>
    <property type="match status" value="1"/>
</dbReference>
<dbReference type="Proteomes" id="UP000675781">
    <property type="component" value="Unassembled WGS sequence"/>
</dbReference>
<organism evidence="8 9">
    <name type="scientific">Actinospica durhamensis</name>
    <dbReference type="NCBI Taxonomy" id="1508375"/>
    <lineage>
        <taxon>Bacteria</taxon>
        <taxon>Bacillati</taxon>
        <taxon>Actinomycetota</taxon>
        <taxon>Actinomycetes</taxon>
        <taxon>Catenulisporales</taxon>
        <taxon>Actinospicaceae</taxon>
        <taxon>Actinospica</taxon>
    </lineage>
</organism>
<dbReference type="RefSeq" id="WP_212530100.1">
    <property type="nucleotide sequence ID" value="NZ_JAGSOG010000102.1"/>
</dbReference>
<dbReference type="EMBL" id="JAGSOG010000102">
    <property type="protein sequence ID" value="MBR7835609.1"/>
    <property type="molecule type" value="Genomic_DNA"/>
</dbReference>
<feature type="domain" description="RNA polymerase sigma factor 70 region 4 type 2" evidence="7">
    <location>
        <begin position="150"/>
        <end position="203"/>
    </location>
</feature>
<dbReference type="Gene3D" id="1.10.10.10">
    <property type="entry name" value="Winged helix-like DNA-binding domain superfamily/Winged helix DNA-binding domain"/>
    <property type="match status" value="1"/>
</dbReference>
<gene>
    <name evidence="8" type="primary">sigK</name>
    <name evidence="8" type="ORF">KDL01_20205</name>
</gene>
<dbReference type="InterPro" id="IPR039425">
    <property type="entry name" value="RNA_pol_sigma-70-like"/>
</dbReference>
<evidence type="ECO:0000256" key="2">
    <source>
        <dbReference type="ARBA" id="ARBA00023015"/>
    </source>
</evidence>
<dbReference type="PANTHER" id="PTHR43133">
    <property type="entry name" value="RNA POLYMERASE ECF-TYPE SIGMA FACTO"/>
    <property type="match status" value="1"/>
</dbReference>
<dbReference type="GO" id="GO:0016987">
    <property type="term" value="F:sigma factor activity"/>
    <property type="evidence" value="ECO:0007669"/>
    <property type="project" value="UniProtKB-KW"/>
</dbReference>
<dbReference type="NCBIfam" id="NF007228">
    <property type="entry name" value="PRK09646.1"/>
    <property type="match status" value="1"/>
</dbReference>
<dbReference type="GO" id="GO:0006352">
    <property type="term" value="P:DNA-templated transcription initiation"/>
    <property type="evidence" value="ECO:0007669"/>
    <property type="project" value="InterPro"/>
</dbReference>
<feature type="region of interest" description="Disordered" evidence="5">
    <location>
        <begin position="114"/>
        <end position="136"/>
    </location>
</feature>
<accession>A0A941EX83</accession>
<dbReference type="InterPro" id="IPR013324">
    <property type="entry name" value="RNA_pol_sigma_r3/r4-like"/>
</dbReference>
<reference evidence="8" key="1">
    <citation type="submission" date="2021-04" db="EMBL/GenBank/DDBJ databases">
        <title>Genome based classification of Actinospica acidithermotolerans sp. nov., an actinobacterium isolated from an Indonesian hot spring.</title>
        <authorList>
            <person name="Kusuma A.B."/>
            <person name="Putra K.E."/>
            <person name="Nafisah S."/>
            <person name="Loh J."/>
            <person name="Nouioui I."/>
            <person name="Goodfellow M."/>
        </authorList>
    </citation>
    <scope>NUCLEOTIDE SEQUENCE</scope>
    <source>
        <strain evidence="8">CSCA 57</strain>
    </source>
</reference>
<evidence type="ECO:0000259" key="6">
    <source>
        <dbReference type="Pfam" id="PF04542"/>
    </source>
</evidence>
<feature type="region of interest" description="Disordered" evidence="5">
    <location>
        <begin position="1"/>
        <end position="28"/>
    </location>
</feature>
<evidence type="ECO:0000256" key="3">
    <source>
        <dbReference type="ARBA" id="ARBA00023082"/>
    </source>
</evidence>
<dbReference type="InterPro" id="IPR036388">
    <property type="entry name" value="WH-like_DNA-bd_sf"/>
</dbReference>
<dbReference type="Pfam" id="PF08281">
    <property type="entry name" value="Sigma70_r4_2"/>
    <property type="match status" value="1"/>
</dbReference>
<dbReference type="SUPFAM" id="SSF88659">
    <property type="entry name" value="Sigma3 and sigma4 domains of RNA polymerase sigma factors"/>
    <property type="match status" value="1"/>
</dbReference>
<protein>
    <submittedName>
        <fullName evidence="8">ECF RNA polymerase sigma factor SigK</fullName>
    </submittedName>
</protein>
<comment type="caution">
    <text evidence="8">The sequence shown here is derived from an EMBL/GenBank/DDBJ whole genome shotgun (WGS) entry which is preliminary data.</text>
</comment>
<comment type="similarity">
    <text evidence="1">Belongs to the sigma-70 factor family. ECF subfamily.</text>
</comment>
<dbReference type="PANTHER" id="PTHR43133:SF66">
    <property type="entry name" value="ECF RNA POLYMERASE SIGMA FACTOR SIGK"/>
    <property type="match status" value="1"/>
</dbReference>
<proteinExistence type="inferred from homology"/>
<feature type="domain" description="RNA polymerase sigma-70 region 2" evidence="6">
    <location>
        <begin position="56"/>
        <end position="118"/>
    </location>
</feature>
<evidence type="ECO:0000313" key="8">
    <source>
        <dbReference type="EMBL" id="MBR7835609.1"/>
    </source>
</evidence>
<evidence type="ECO:0000256" key="5">
    <source>
        <dbReference type="SAM" id="MobiDB-lite"/>
    </source>
</evidence>
<dbReference type="InterPro" id="IPR013249">
    <property type="entry name" value="RNA_pol_sigma70_r4_t2"/>
</dbReference>
<evidence type="ECO:0000256" key="4">
    <source>
        <dbReference type="ARBA" id="ARBA00023163"/>
    </source>
</evidence>